<keyword evidence="2" id="KW-0489">Methyltransferase</keyword>
<gene>
    <name evidence="2" type="ORF">K432DRAFT_341942</name>
</gene>
<evidence type="ECO:0000259" key="1">
    <source>
        <dbReference type="Pfam" id="PF13649"/>
    </source>
</evidence>
<protein>
    <submittedName>
        <fullName evidence="2">Methyltransferase GliN</fullName>
    </submittedName>
</protein>
<dbReference type="EMBL" id="KV744809">
    <property type="protein sequence ID" value="OCK86105.1"/>
    <property type="molecule type" value="Genomic_DNA"/>
</dbReference>
<evidence type="ECO:0000313" key="3">
    <source>
        <dbReference type="Proteomes" id="UP000250266"/>
    </source>
</evidence>
<dbReference type="Gene3D" id="3.40.50.150">
    <property type="entry name" value="Vaccinia Virus protein VP39"/>
    <property type="match status" value="1"/>
</dbReference>
<organism evidence="2 3">
    <name type="scientific">Lepidopterella palustris CBS 459.81</name>
    <dbReference type="NCBI Taxonomy" id="1314670"/>
    <lineage>
        <taxon>Eukaryota</taxon>
        <taxon>Fungi</taxon>
        <taxon>Dikarya</taxon>
        <taxon>Ascomycota</taxon>
        <taxon>Pezizomycotina</taxon>
        <taxon>Dothideomycetes</taxon>
        <taxon>Pleosporomycetidae</taxon>
        <taxon>Mytilinidiales</taxon>
        <taxon>Argynnaceae</taxon>
        <taxon>Lepidopterella</taxon>
    </lineage>
</organism>
<dbReference type="InterPro" id="IPR029063">
    <property type="entry name" value="SAM-dependent_MTases_sf"/>
</dbReference>
<dbReference type="InterPro" id="IPR041698">
    <property type="entry name" value="Methyltransf_25"/>
</dbReference>
<dbReference type="AlphaFoldDB" id="A0A8E2JKJ9"/>
<accession>A0A8E2JKJ9</accession>
<proteinExistence type="predicted"/>
<dbReference type="Pfam" id="PF13649">
    <property type="entry name" value="Methyltransf_25"/>
    <property type="match status" value="1"/>
</dbReference>
<keyword evidence="3" id="KW-1185">Reference proteome</keyword>
<reference evidence="2 3" key="1">
    <citation type="journal article" date="2016" name="Nat. Commun.">
        <title>Ectomycorrhizal ecology is imprinted in the genome of the dominant symbiotic fungus Cenococcum geophilum.</title>
        <authorList>
            <consortium name="DOE Joint Genome Institute"/>
            <person name="Peter M."/>
            <person name="Kohler A."/>
            <person name="Ohm R.A."/>
            <person name="Kuo A."/>
            <person name="Krutzmann J."/>
            <person name="Morin E."/>
            <person name="Arend M."/>
            <person name="Barry K.W."/>
            <person name="Binder M."/>
            <person name="Choi C."/>
            <person name="Clum A."/>
            <person name="Copeland A."/>
            <person name="Grisel N."/>
            <person name="Haridas S."/>
            <person name="Kipfer T."/>
            <person name="LaButti K."/>
            <person name="Lindquist E."/>
            <person name="Lipzen A."/>
            <person name="Maire R."/>
            <person name="Meier B."/>
            <person name="Mihaltcheva S."/>
            <person name="Molinier V."/>
            <person name="Murat C."/>
            <person name="Poggeler S."/>
            <person name="Quandt C.A."/>
            <person name="Sperisen C."/>
            <person name="Tritt A."/>
            <person name="Tisserant E."/>
            <person name="Crous P.W."/>
            <person name="Henrissat B."/>
            <person name="Nehls U."/>
            <person name="Egli S."/>
            <person name="Spatafora J.W."/>
            <person name="Grigoriev I.V."/>
            <person name="Martin F.M."/>
        </authorList>
    </citation>
    <scope>NUCLEOTIDE SEQUENCE [LARGE SCALE GENOMIC DNA]</scope>
    <source>
        <strain evidence="2 3">CBS 459.81</strain>
    </source>
</reference>
<dbReference type="Proteomes" id="UP000250266">
    <property type="component" value="Unassembled WGS sequence"/>
</dbReference>
<dbReference type="SUPFAM" id="SSF53335">
    <property type="entry name" value="S-adenosyl-L-methionine-dependent methyltransferases"/>
    <property type="match status" value="1"/>
</dbReference>
<name>A0A8E2JKJ9_9PEZI</name>
<dbReference type="GO" id="GO:0008168">
    <property type="term" value="F:methyltransferase activity"/>
    <property type="evidence" value="ECO:0007669"/>
    <property type="project" value="UniProtKB-KW"/>
</dbReference>
<feature type="domain" description="Methyltransferase" evidence="1">
    <location>
        <begin position="59"/>
        <end position="153"/>
    </location>
</feature>
<dbReference type="OrthoDB" id="184880at2759"/>
<sequence>MASHAHDEAATTHSAFDAAMEDKGQDEYTRLRKQHELFKIATKGDFIQVPLPKDATLRIIDSATNDGTWLLDVAAQYPNATFVGADNNPTHFTQIKNLPSNISFKTQSIFEPWPAEDKNSYDLVHQRCILALFSPAQGKLAIEGLYGLVKPGGYIQIIEGDLLSFDGGESHPGMAKLMDFCEKAFPKAGMNNTAGRYLKGWLEEAGAVDVESKIISYEMGAAAKTKDLQDATTDHIMDMIGNIEKVASMIPNYWFTPNDFKSLKEAVFDDMQKVGNTWRYHLATGRKAA</sequence>
<evidence type="ECO:0000313" key="2">
    <source>
        <dbReference type="EMBL" id="OCK86105.1"/>
    </source>
</evidence>
<keyword evidence="2" id="KW-0808">Transferase</keyword>
<dbReference type="GO" id="GO:0032259">
    <property type="term" value="P:methylation"/>
    <property type="evidence" value="ECO:0007669"/>
    <property type="project" value="UniProtKB-KW"/>
</dbReference>